<protein>
    <submittedName>
        <fullName evidence="2">AAA family ATPase</fullName>
    </submittedName>
</protein>
<proteinExistence type="predicted"/>
<evidence type="ECO:0000313" key="2">
    <source>
        <dbReference type="EMBL" id="HIU90450.1"/>
    </source>
</evidence>
<dbReference type="InterPro" id="IPR027417">
    <property type="entry name" value="P-loop_NTPase"/>
</dbReference>
<reference evidence="2" key="2">
    <citation type="journal article" date="2021" name="PeerJ">
        <title>Extensive microbial diversity within the chicken gut microbiome revealed by metagenomics and culture.</title>
        <authorList>
            <person name="Gilroy R."/>
            <person name="Ravi A."/>
            <person name="Getino M."/>
            <person name="Pursley I."/>
            <person name="Horton D.L."/>
            <person name="Alikhan N.F."/>
            <person name="Baker D."/>
            <person name="Gharbi K."/>
            <person name="Hall N."/>
            <person name="Watson M."/>
            <person name="Adriaenssens E.M."/>
            <person name="Foster-Nyarko E."/>
            <person name="Jarju S."/>
            <person name="Secka A."/>
            <person name="Antonio M."/>
            <person name="Oren A."/>
            <person name="Chaudhuri R.R."/>
            <person name="La Ragione R."/>
            <person name="Hildebrand F."/>
            <person name="Pallen M.J."/>
        </authorList>
    </citation>
    <scope>NUCLEOTIDE SEQUENCE</scope>
    <source>
        <strain evidence="2">ChiHjej12B11-7776</strain>
    </source>
</reference>
<evidence type="ECO:0000313" key="3">
    <source>
        <dbReference type="Proteomes" id="UP000886852"/>
    </source>
</evidence>
<dbReference type="InterPro" id="IPR041682">
    <property type="entry name" value="AAA_14"/>
</dbReference>
<dbReference type="Proteomes" id="UP000886852">
    <property type="component" value="Unassembled WGS sequence"/>
</dbReference>
<dbReference type="EMBL" id="DVOC01000009">
    <property type="protein sequence ID" value="HIU90450.1"/>
    <property type="molecule type" value="Genomic_DNA"/>
</dbReference>
<evidence type="ECO:0000259" key="1">
    <source>
        <dbReference type="Pfam" id="PF13173"/>
    </source>
</evidence>
<comment type="caution">
    <text evidence="2">The sequence shown here is derived from an EMBL/GenBank/DDBJ whole genome shotgun (WGS) entry which is preliminary data.</text>
</comment>
<dbReference type="PANTHER" id="PTHR43566">
    <property type="entry name" value="CONSERVED PROTEIN"/>
    <property type="match status" value="1"/>
</dbReference>
<dbReference type="Gene3D" id="3.40.50.300">
    <property type="entry name" value="P-loop containing nucleotide triphosphate hydrolases"/>
    <property type="match status" value="1"/>
</dbReference>
<gene>
    <name evidence="2" type="ORF">IAC72_00345</name>
</gene>
<reference evidence="2" key="1">
    <citation type="submission" date="2020-10" db="EMBL/GenBank/DDBJ databases">
        <authorList>
            <person name="Gilroy R."/>
        </authorList>
    </citation>
    <scope>NUCLEOTIDE SEQUENCE</scope>
    <source>
        <strain evidence="2">ChiHjej12B11-7776</strain>
    </source>
</reference>
<sequence length="166" mass="19170">MYINRNIESVLLKRAKNSRCILVTGARQVGKSTLLKTLFPNVRYVTFDDKLLLSTAIEDPKLFIKNLPKPSIIDEVQYASEIFPYIKIECDTPNMYENYYLTGSQQMSLMSKVQESLAGRISILELQGLSLRELGGIKFNKHFVPTEEYISERELYLKPYNNAHVR</sequence>
<dbReference type="Pfam" id="PF13173">
    <property type="entry name" value="AAA_14"/>
    <property type="match status" value="1"/>
</dbReference>
<dbReference type="PANTHER" id="PTHR43566:SF2">
    <property type="entry name" value="DUF4143 DOMAIN-CONTAINING PROTEIN"/>
    <property type="match status" value="1"/>
</dbReference>
<name>A0A9D1MW34_9BACT</name>
<organism evidence="2 3">
    <name type="scientific">Candidatus Fimimonas merdipullorum</name>
    <dbReference type="NCBI Taxonomy" id="2840822"/>
    <lineage>
        <taxon>Bacteria</taxon>
        <taxon>Pseudomonadati</taxon>
        <taxon>Myxococcota</taxon>
        <taxon>Myxococcia</taxon>
        <taxon>Myxococcales</taxon>
        <taxon>Cystobacterineae</taxon>
        <taxon>Myxococcaceae</taxon>
        <taxon>Myxococcaceae incertae sedis</taxon>
        <taxon>Candidatus Fimimonas</taxon>
    </lineage>
</organism>
<dbReference type="SUPFAM" id="SSF52540">
    <property type="entry name" value="P-loop containing nucleoside triphosphate hydrolases"/>
    <property type="match status" value="1"/>
</dbReference>
<dbReference type="AlphaFoldDB" id="A0A9D1MW34"/>
<accession>A0A9D1MW34</accession>
<feature type="domain" description="AAA" evidence="1">
    <location>
        <begin position="18"/>
        <end position="134"/>
    </location>
</feature>